<dbReference type="Gene3D" id="1.20.1600.10">
    <property type="entry name" value="Outer membrane efflux proteins (OEP)"/>
    <property type="match status" value="1"/>
</dbReference>
<dbReference type="RefSeq" id="WP_068611994.1">
    <property type="nucleotide sequence ID" value="NZ_CP016268.1"/>
</dbReference>
<dbReference type="EMBL" id="CP016268">
    <property type="protein sequence ID" value="ANO50009.1"/>
    <property type="molecule type" value="Genomic_DNA"/>
</dbReference>
<dbReference type="SUPFAM" id="SSF56954">
    <property type="entry name" value="Outer membrane efflux proteins (OEP)"/>
    <property type="match status" value="1"/>
</dbReference>
<evidence type="ECO:0000256" key="1">
    <source>
        <dbReference type="ARBA" id="ARBA00007613"/>
    </source>
</evidence>
<name>A0A193LC85_9GAMM</name>
<keyword evidence="4" id="KW-1185">Reference proteome</keyword>
<evidence type="ECO:0008006" key="5">
    <source>
        <dbReference type="Google" id="ProtNLM"/>
    </source>
</evidence>
<comment type="similarity">
    <text evidence="1">Belongs to the outer membrane factor (OMF) (TC 1.B.17) family.</text>
</comment>
<dbReference type="STRING" id="1548547.BA177_01130"/>
<dbReference type="InterPro" id="IPR003423">
    <property type="entry name" value="OMP_efflux"/>
</dbReference>
<evidence type="ECO:0000313" key="4">
    <source>
        <dbReference type="Proteomes" id="UP000092695"/>
    </source>
</evidence>
<feature type="signal peptide" evidence="2">
    <location>
        <begin position="1"/>
        <end position="24"/>
    </location>
</feature>
<feature type="chain" id="PRO_5008260026" description="Transporter" evidence="2">
    <location>
        <begin position="25"/>
        <end position="433"/>
    </location>
</feature>
<sequence>MSARTLYVALVCAAFAVAAPPLLAGTQSNPGPQERAAITADELVRRVLDNNPGLAAAGAAAEAAFYRVEPAGSLDDPMLGYGVAPLTASADRSLNQRIEFSQRIPWPGTLAAREAEARHDARAMDADQDALVLDLAANARMAHAEWRYINEALRIHHETRAILDDLVAVAESRYAAGRATKQDVIQAELERERLNRHELLLRREQTTIQARINALLNRSPAAALPAAAPIDVSEKFAPVAELEAMAIAAHPELRRLAATVDARESRVTLAKKAFLPDFQVGVGYNSLWDPVDKRPIIGVSINVPLYRGKRQAELDRARADVRRASFALDDRQAALLSELAAARSRVVEARDAVDLYESKLLPLADEFLSSAVADYRSGDGAFLNVITAEQRKLDTELAYVRAVSDHARHVAELRRWSGASIDLSRESPVGVSK</sequence>
<dbReference type="OrthoDB" id="5740771at2"/>
<organism evidence="3 4">
    <name type="scientific">Woeseia oceani</name>
    <dbReference type="NCBI Taxonomy" id="1548547"/>
    <lineage>
        <taxon>Bacteria</taxon>
        <taxon>Pseudomonadati</taxon>
        <taxon>Pseudomonadota</taxon>
        <taxon>Gammaproteobacteria</taxon>
        <taxon>Woeseiales</taxon>
        <taxon>Woeseiaceae</taxon>
        <taxon>Woeseia</taxon>
    </lineage>
</organism>
<proteinExistence type="inferred from homology"/>
<gene>
    <name evidence="3" type="ORF">BA177_01130</name>
</gene>
<dbReference type="PANTHER" id="PTHR30203">
    <property type="entry name" value="OUTER MEMBRANE CATION EFFLUX PROTEIN"/>
    <property type="match status" value="1"/>
</dbReference>
<keyword evidence="2" id="KW-0732">Signal</keyword>
<dbReference type="InterPro" id="IPR010131">
    <property type="entry name" value="MdtP/NodT-like"/>
</dbReference>
<dbReference type="PANTHER" id="PTHR30203:SF24">
    <property type="entry name" value="BLR4935 PROTEIN"/>
    <property type="match status" value="1"/>
</dbReference>
<dbReference type="Pfam" id="PF02321">
    <property type="entry name" value="OEP"/>
    <property type="match status" value="2"/>
</dbReference>
<reference evidence="3 4" key="1">
    <citation type="submission" date="2016-06" db="EMBL/GenBank/DDBJ databases">
        <title>Complete genome sequence of a deep-branching marine Gamma Proteobacterium Woeseia oceani type strain XK5.</title>
        <authorList>
            <person name="Mu D."/>
            <person name="Du Z."/>
        </authorList>
    </citation>
    <scope>NUCLEOTIDE SEQUENCE [LARGE SCALE GENOMIC DNA]</scope>
    <source>
        <strain evidence="3 4">XK5</strain>
    </source>
</reference>
<dbReference type="GO" id="GO:0015562">
    <property type="term" value="F:efflux transmembrane transporter activity"/>
    <property type="evidence" value="ECO:0007669"/>
    <property type="project" value="InterPro"/>
</dbReference>
<evidence type="ECO:0000256" key="2">
    <source>
        <dbReference type="SAM" id="SignalP"/>
    </source>
</evidence>
<dbReference type="AlphaFoldDB" id="A0A193LC85"/>
<accession>A0A193LC85</accession>
<evidence type="ECO:0000313" key="3">
    <source>
        <dbReference type="EMBL" id="ANO50009.1"/>
    </source>
</evidence>
<protein>
    <recommendedName>
        <fullName evidence="5">Transporter</fullName>
    </recommendedName>
</protein>
<dbReference type="KEGG" id="woc:BA177_01130"/>
<dbReference type="Proteomes" id="UP000092695">
    <property type="component" value="Chromosome"/>
</dbReference>